<evidence type="ECO:0000313" key="3">
    <source>
        <dbReference type="EMBL" id="MFC5387177.1"/>
    </source>
</evidence>
<dbReference type="EMBL" id="JBHSLL010000055">
    <property type="protein sequence ID" value="MFC5387177.1"/>
    <property type="molecule type" value="Genomic_DNA"/>
</dbReference>
<feature type="region of interest" description="Disordered" evidence="1">
    <location>
        <begin position="1"/>
        <end position="20"/>
    </location>
</feature>
<dbReference type="PANTHER" id="PTHR43664:SF1">
    <property type="entry name" value="BETA-METHYLMALYL-COA DEHYDRATASE"/>
    <property type="match status" value="1"/>
</dbReference>
<dbReference type="Proteomes" id="UP001596016">
    <property type="component" value="Unassembled WGS sequence"/>
</dbReference>
<dbReference type="InterPro" id="IPR052342">
    <property type="entry name" value="MCH/BMMD"/>
</dbReference>
<keyword evidence="4" id="KW-1185">Reference proteome</keyword>
<dbReference type="InterPro" id="IPR029069">
    <property type="entry name" value="HotDog_dom_sf"/>
</dbReference>
<dbReference type="SUPFAM" id="SSF54637">
    <property type="entry name" value="Thioesterase/thiol ester dehydrase-isomerase"/>
    <property type="match status" value="1"/>
</dbReference>
<protein>
    <submittedName>
        <fullName evidence="3">MaoC family dehydratase</fullName>
    </submittedName>
</protein>
<reference evidence="4" key="1">
    <citation type="journal article" date="2019" name="Int. J. Syst. Evol. Microbiol.">
        <title>The Global Catalogue of Microorganisms (GCM) 10K type strain sequencing project: providing services to taxonomists for standard genome sequencing and annotation.</title>
        <authorList>
            <consortium name="The Broad Institute Genomics Platform"/>
            <consortium name="The Broad Institute Genome Sequencing Center for Infectious Disease"/>
            <person name="Wu L."/>
            <person name="Ma J."/>
        </authorList>
    </citation>
    <scope>NUCLEOTIDE SEQUENCE [LARGE SCALE GENOMIC DNA]</scope>
    <source>
        <strain evidence="4">CGMCC 4.1415</strain>
    </source>
</reference>
<dbReference type="Gene3D" id="3.10.129.10">
    <property type="entry name" value="Hotdog Thioesterase"/>
    <property type="match status" value="1"/>
</dbReference>
<feature type="domain" description="MaoC-like" evidence="2">
    <location>
        <begin position="31"/>
        <end position="129"/>
    </location>
</feature>
<organism evidence="3 4">
    <name type="scientific">Aquamicrobium segne</name>
    <dbReference type="NCBI Taxonomy" id="469547"/>
    <lineage>
        <taxon>Bacteria</taxon>
        <taxon>Pseudomonadati</taxon>
        <taxon>Pseudomonadota</taxon>
        <taxon>Alphaproteobacteria</taxon>
        <taxon>Hyphomicrobiales</taxon>
        <taxon>Phyllobacteriaceae</taxon>
        <taxon>Aquamicrobium</taxon>
    </lineage>
</organism>
<accession>A0ABW0H255</accession>
<comment type="caution">
    <text evidence="3">The sequence shown here is derived from an EMBL/GenBank/DDBJ whole genome shotgun (WGS) entry which is preliminary data.</text>
</comment>
<evidence type="ECO:0000256" key="1">
    <source>
        <dbReference type="SAM" id="MobiDB-lite"/>
    </source>
</evidence>
<evidence type="ECO:0000259" key="2">
    <source>
        <dbReference type="Pfam" id="PF01575"/>
    </source>
</evidence>
<dbReference type="InterPro" id="IPR002539">
    <property type="entry name" value="MaoC-like_dom"/>
</dbReference>
<dbReference type="Pfam" id="PF01575">
    <property type="entry name" value="MaoC_dehydratas"/>
    <property type="match status" value="1"/>
</dbReference>
<evidence type="ECO:0000313" key="4">
    <source>
        <dbReference type="Proteomes" id="UP001596016"/>
    </source>
</evidence>
<dbReference type="PANTHER" id="PTHR43664">
    <property type="entry name" value="MONOAMINE OXIDASE-RELATED"/>
    <property type="match status" value="1"/>
</dbReference>
<sequence>MSGDHVPTSKYPPPTINHSGPVSTLIGSEVSYSRTIGEYDIYAFSGISGDNHPNHMNEEYAKRVGLGGRVAQGSMLVGYVSGAVVRYLDWTGRPAVSYGYDRVRFTKPVRINDTLTVTYRIVKADDEKKRLWADAKITNQNDEIVCVCTHIIHFQE</sequence>
<proteinExistence type="predicted"/>
<gene>
    <name evidence="3" type="ORF">ACFPLB_14540</name>
</gene>
<dbReference type="RefSeq" id="WP_378230903.1">
    <property type="nucleotide sequence ID" value="NZ_JBHSLL010000055.1"/>
</dbReference>
<name>A0ABW0H255_9HYPH</name>